<evidence type="ECO:0000313" key="6">
    <source>
        <dbReference type="EnsemblMetazoa" id="ACON004692-PC"/>
    </source>
</evidence>
<feature type="domain" description="C2" evidence="4">
    <location>
        <begin position="461"/>
        <end position="579"/>
    </location>
</feature>
<dbReference type="InterPro" id="IPR008936">
    <property type="entry name" value="Rho_GTPase_activation_prot"/>
</dbReference>
<dbReference type="InterPro" id="IPR021887">
    <property type="entry name" value="DAB2P_C"/>
</dbReference>
<feature type="compositionally biased region" description="Low complexity" evidence="3">
    <location>
        <begin position="1311"/>
        <end position="1322"/>
    </location>
</feature>
<dbReference type="PROSITE" id="PS00509">
    <property type="entry name" value="RAS_GTPASE_ACTIV_1"/>
    <property type="match status" value="1"/>
</dbReference>
<dbReference type="Pfam" id="PF00168">
    <property type="entry name" value="C2"/>
    <property type="match status" value="1"/>
</dbReference>
<evidence type="ECO:0000256" key="2">
    <source>
        <dbReference type="ARBA" id="ARBA00022553"/>
    </source>
</evidence>
<reference evidence="6" key="2">
    <citation type="submission" date="2020-05" db="UniProtKB">
        <authorList>
            <consortium name="EnsemblMetazoa"/>
        </authorList>
    </citation>
    <scope>IDENTIFICATION</scope>
    <source>
        <strain evidence="6">Ngousso</strain>
    </source>
</reference>
<dbReference type="SUPFAM" id="SSF50729">
    <property type="entry name" value="PH domain-like"/>
    <property type="match status" value="1"/>
</dbReference>
<dbReference type="Pfam" id="PF00616">
    <property type="entry name" value="RasGAP"/>
    <property type="match status" value="1"/>
</dbReference>
<reference key="1">
    <citation type="journal article" date="2019" name="Genes (Basel)">
        <title>A High-Quality De novo Genome Assembly from a Single Mosquito Using PacBio Sequencing.</title>
        <authorList>
            <person name="Kingan S.B."/>
            <person name="Heaton H."/>
            <person name="Cudini J."/>
            <person name="Lambert C.C."/>
            <person name="Baybayan P."/>
            <person name="Galvin B.D."/>
            <person name="Durbin R."/>
            <person name="Korlach J."/>
            <person name="Lawniczak M.K.N."/>
        </authorList>
    </citation>
    <scope>NUCLEOTIDE SEQUENCE [LARGE SCALE GENOMIC DNA]</scope>
    <source>
        <strain>Mali-NIH</strain>
    </source>
</reference>
<sequence>MASDALFPSTAESSRRRSTFYVPLTQTSEEIESIHEIAETTVSVEKECTQNIQHFSIESTYQPDLSACSFAWSLNDSFNDNLDHAACKSEQENKIKRYGVVLNASVNIDDDETKCHEEQTSCRLQSNTSTPIRLRKSRSRSNILSNLSKDHGIAVENLASRSGIVCDLIRREQSNTMSDNSILTAKDKSKTLPQNLFLVNSMPPKSSFLHHSSSRIGNNSTFDSKKSSSIAGLSSKLPAPAMDYMISPTKSISFIRRTHSTKLSRSNSLLKSLTSKCVDQSGCNTSLLRIPVKELEYDRLCRILEKPAQLDHMIRDIFILCKDEKVEENAVHSDTSYEKACRRGSAPSTPVMGQKGESTSRFTNFFSKRSFRSIPLKRTKSVIKLERSKRGQGGIRGSRSHESLLSTHVVMSNIDLACIGTIEVVPVHSSVLGRRHCFQVRGISHEERYYSCGTRQERDIWIHSLRKSISPNKDNRRRLDNSLKMWVYEAKSLPPKKRYFCEIYIDKTLYGRTSVKLRADLLFWGEYFDFPDIPEASIITVNVYREAEKKKKKDKHVLVGSVVIPIEKVAARTFSEDWYQILMEKQDNVIKSPSKEPAPTLRIKCRYQSIDIMPLDVYGEFHEFLKKNYKKICEVIEPIIGVKAKEDIGQALVLQMHSQGMAAIFLSDVVALDLLRVDDQRLTFRGNSLATKSMEAFLKLIGEQYLQDTLSIPIAEIIASDRDCEVDPTKVNGSLSRQQQALRRTVKSVWIAIAESSKNFPKQLRDCFATFRERLHDLDREDMADNLISASIFLRFLCPAIMSPSLFNITNELPSARATRNLTLVAKTLQTLANFTRFQGKENFMEFLNDFLEQEAPRMKQFLYDISCSNFSNPDNFMDWSGCIDQGKQLSILHSLLYEIVLKLPADKQHEIQPLPAILATITHCKQVNCTTLNADQYCTGKPHIVQVKENLLSKKEDILQSAGSANMSSKEYSTKRNPKILKNECTVQSSNTLQPSTHSSSFSLHYSTSTSTNSLVNNTKQLDKDATDKNDDICAMGKLNFNSQYGSNIICSGSLRTYSSTGATSFGAVNSLMTNSLRNEKEKSNNLQGDIRANTLPRYNNYTTSVSIRENTYPESSNSVGYDHEVNGNSRLNGINKNLIQIDIDPTNPINRKSPTPLLKNISCCHYIANNRIQEGSHQRLTSPGSNLSDLDKNAFNLGIPHNDTNREQQYSQHIYPAPALKASNITTISSFVPRQSTTTFNPSKMPMSLEDLEDLLNYADEQNQTSFSESVSNRGGCDPCGTNTKANIASNGSNASISQISNICSSGYQSIPTQSTSSSPVESTGEQHSLVTNRAPPSRKLTTTLIGYNIGTSQKLCMNDQAIAKADLPVSSINMQLSNKSDPLVTSHGTIHHYYDRKTPNEQSNVNRILNNNYVDISYDVLSPCKSPIASKKTECTSLGIDEHNDLAHPVEYFGINRTNHHSRHKRKVIHGIRRSGSSIQSESSDDERVSNTTSENFNDIDSLTTGNVSALERNHILISNGNDYDQASSGLFGCRLGCRRMPRTNPLMQYDKDDVSDIIGNSGVDTALTNHQRNQSFQSRFHRRLSIECARALSDSSTDETESEKTKTFNSNQHTAQHHNLSISTTTHTNIFHENDTRRRRNANKSVEQCEREIQRLQASLDSMRKKLEMSEPAEGNANKLAAITQQSDSKIRSIIGRLLTMEEELRQEQYKMSLVLSHKQRVIEAQGKQIAALDAANNRLLSALSTLQNRYESQSNQSDDTSSSHPNAGASSC</sequence>
<dbReference type="Proteomes" id="UP001105220">
    <property type="component" value="Unplaced"/>
</dbReference>
<evidence type="ECO:0000259" key="4">
    <source>
        <dbReference type="PROSITE" id="PS50004"/>
    </source>
</evidence>
<feature type="region of interest" description="Disordered" evidence="3">
    <location>
        <begin position="1596"/>
        <end position="1652"/>
    </location>
</feature>
<keyword evidence="1" id="KW-0343">GTPase activation</keyword>
<accession>A0A6E8VJX4</accession>
<dbReference type="PROSITE" id="PS50004">
    <property type="entry name" value="C2"/>
    <property type="match status" value="1"/>
</dbReference>
<dbReference type="InterPro" id="IPR023152">
    <property type="entry name" value="RasGAP_CS"/>
</dbReference>
<dbReference type="InterPro" id="IPR035892">
    <property type="entry name" value="C2_domain_sf"/>
</dbReference>
<dbReference type="GO" id="GO:0005096">
    <property type="term" value="F:GTPase activator activity"/>
    <property type="evidence" value="ECO:0007669"/>
    <property type="project" value="UniProtKB-KW"/>
</dbReference>
<dbReference type="EnsemblMetazoa" id="ACON004692-RC">
    <property type="protein sequence ID" value="ACON004692-PC"/>
    <property type="gene ID" value="ACON004692"/>
</dbReference>
<feature type="region of interest" description="Disordered" evidence="3">
    <location>
        <begin position="1755"/>
        <end position="1777"/>
    </location>
</feature>
<dbReference type="PANTHER" id="PTHR10194">
    <property type="entry name" value="RAS GTPASE-ACTIVATING PROTEINS"/>
    <property type="match status" value="1"/>
</dbReference>
<feature type="compositionally biased region" description="Low complexity" evidence="3">
    <location>
        <begin position="1757"/>
        <end position="1768"/>
    </location>
</feature>
<dbReference type="VEuPathDB" id="VectorBase:ACMO_007480"/>
<dbReference type="CDD" id="cd05136">
    <property type="entry name" value="RasGAP_DAB2IP"/>
    <property type="match status" value="1"/>
</dbReference>
<dbReference type="SUPFAM" id="SSF49562">
    <property type="entry name" value="C2 domain (Calcium/lipid-binding domain, CaLB)"/>
    <property type="match status" value="1"/>
</dbReference>
<dbReference type="InterPro" id="IPR057606">
    <property type="entry name" value="SynGAP1-like_PH"/>
</dbReference>
<evidence type="ECO:0000313" key="7">
    <source>
        <dbReference type="Proteomes" id="UP001105220"/>
    </source>
</evidence>
<feature type="domain" description="Ras-GAP" evidence="5">
    <location>
        <begin position="644"/>
        <end position="834"/>
    </location>
</feature>
<dbReference type="Gene3D" id="1.10.506.10">
    <property type="entry name" value="GTPase Activation - p120gap, domain 1"/>
    <property type="match status" value="2"/>
</dbReference>
<protein>
    <recommendedName>
        <fullName evidence="8">Ras-GAP domain-containing protein</fullName>
    </recommendedName>
</protein>
<feature type="compositionally biased region" description="Polar residues" evidence="3">
    <location>
        <begin position="1323"/>
        <end position="1334"/>
    </location>
</feature>
<dbReference type="VEuPathDB" id="VectorBase:ACON004692"/>
<keyword evidence="2" id="KW-0597">Phosphoprotein</keyword>
<evidence type="ECO:0000259" key="5">
    <source>
        <dbReference type="PROSITE" id="PS50018"/>
    </source>
</evidence>
<dbReference type="Pfam" id="PF25321">
    <property type="entry name" value="PH_RASGAP"/>
    <property type="match status" value="1"/>
</dbReference>
<organism evidence="6 7">
    <name type="scientific">Anopheles coluzzii</name>
    <name type="common">African malaria mosquito</name>
    <dbReference type="NCBI Taxonomy" id="1518534"/>
    <lineage>
        <taxon>Eukaryota</taxon>
        <taxon>Metazoa</taxon>
        <taxon>Ecdysozoa</taxon>
        <taxon>Arthropoda</taxon>
        <taxon>Hexapoda</taxon>
        <taxon>Insecta</taxon>
        <taxon>Pterygota</taxon>
        <taxon>Neoptera</taxon>
        <taxon>Endopterygota</taxon>
        <taxon>Diptera</taxon>
        <taxon>Nematocera</taxon>
        <taxon>Culicoidea</taxon>
        <taxon>Culicidae</taxon>
        <taxon>Anophelinae</taxon>
        <taxon>Anopheles</taxon>
    </lineage>
</organism>
<proteinExistence type="predicted"/>
<dbReference type="CDD" id="cd04013">
    <property type="entry name" value="C2_SynGAP_like"/>
    <property type="match status" value="1"/>
</dbReference>
<feature type="region of interest" description="Disordered" evidence="3">
    <location>
        <begin position="1474"/>
        <end position="1501"/>
    </location>
</feature>
<keyword evidence="7" id="KW-1185">Reference proteome</keyword>
<dbReference type="VEuPathDB" id="VectorBase:ACMO_000481"/>
<dbReference type="InterPro" id="IPR000008">
    <property type="entry name" value="C2_dom"/>
</dbReference>
<dbReference type="SUPFAM" id="SSF48350">
    <property type="entry name" value="GTPase activation domain, GAP"/>
    <property type="match status" value="1"/>
</dbReference>
<dbReference type="InterPro" id="IPR001936">
    <property type="entry name" value="RasGAP_dom"/>
</dbReference>
<feature type="compositionally biased region" description="Polar residues" evidence="3">
    <location>
        <begin position="1612"/>
        <end position="1633"/>
    </location>
</feature>
<dbReference type="InterPro" id="IPR039360">
    <property type="entry name" value="Ras_GTPase"/>
</dbReference>
<dbReference type="Pfam" id="PF12004">
    <property type="entry name" value="DAB2P_C"/>
    <property type="match status" value="1"/>
</dbReference>
<name>A0A6E8VJX4_ANOCL</name>
<dbReference type="VEuPathDB" id="VectorBase:ACON2_038199"/>
<dbReference type="PANTHER" id="PTHR10194:SF60">
    <property type="entry name" value="RAS GTPASE-ACTIVATING PROTEIN RASKOL"/>
    <property type="match status" value="1"/>
</dbReference>
<dbReference type="Gene3D" id="2.60.40.150">
    <property type="entry name" value="C2 domain"/>
    <property type="match status" value="1"/>
</dbReference>
<feature type="region of interest" description="Disordered" evidence="3">
    <location>
        <begin position="1311"/>
        <end position="1335"/>
    </location>
</feature>
<dbReference type="PROSITE" id="PS50018">
    <property type="entry name" value="RAS_GTPASE_ACTIV_2"/>
    <property type="match status" value="1"/>
</dbReference>
<evidence type="ECO:0008006" key="8">
    <source>
        <dbReference type="Google" id="ProtNLM"/>
    </source>
</evidence>
<evidence type="ECO:0000256" key="1">
    <source>
        <dbReference type="ARBA" id="ARBA00022468"/>
    </source>
</evidence>
<evidence type="ECO:0000256" key="3">
    <source>
        <dbReference type="SAM" id="MobiDB-lite"/>
    </source>
</evidence>
<dbReference type="SMART" id="SM00239">
    <property type="entry name" value="C2"/>
    <property type="match status" value="1"/>
</dbReference>
<dbReference type="SMART" id="SM00323">
    <property type="entry name" value="RasGAP"/>
    <property type="match status" value="1"/>
</dbReference>